<keyword evidence="3" id="KW-1185">Reference proteome</keyword>
<evidence type="ECO:0000313" key="3">
    <source>
        <dbReference type="Proteomes" id="UP000054526"/>
    </source>
</evidence>
<proteinExistence type="predicted"/>
<feature type="transmembrane region" description="Helical" evidence="1">
    <location>
        <begin position="7"/>
        <end position="23"/>
    </location>
</feature>
<reference evidence="2 3" key="1">
    <citation type="submission" date="2014-12" db="EMBL/GenBank/DDBJ databases">
        <title>Draft genome sequence of Cohnella kolymensis strain B-2846.</title>
        <authorList>
            <person name="Karlyshev A.V."/>
            <person name="Kudryashova E.B."/>
        </authorList>
    </citation>
    <scope>NUCLEOTIDE SEQUENCE [LARGE SCALE GENOMIC DNA]</scope>
    <source>
        <strain evidence="2 3">VKM B-2846</strain>
    </source>
</reference>
<gene>
    <name evidence="2" type="ORF">SD71_21380</name>
</gene>
<keyword evidence="2" id="KW-0378">Hydrolase</keyword>
<keyword evidence="1" id="KW-0472">Membrane</keyword>
<protein>
    <submittedName>
        <fullName evidence="2">Metal-dependent hydrolase</fullName>
    </submittedName>
</protein>
<feature type="transmembrane region" description="Helical" evidence="1">
    <location>
        <begin position="87"/>
        <end position="104"/>
    </location>
</feature>
<feature type="transmembrane region" description="Helical" evidence="1">
    <location>
        <begin position="150"/>
        <end position="168"/>
    </location>
</feature>
<keyword evidence="1" id="KW-0812">Transmembrane</keyword>
<dbReference type="RefSeq" id="WP_041067894.1">
    <property type="nucleotide sequence ID" value="NZ_JXAL01000034.1"/>
</dbReference>
<feature type="transmembrane region" description="Helical" evidence="1">
    <location>
        <begin position="29"/>
        <end position="52"/>
    </location>
</feature>
<dbReference type="Proteomes" id="UP000054526">
    <property type="component" value="Unassembled WGS sequence"/>
</dbReference>
<evidence type="ECO:0000313" key="2">
    <source>
        <dbReference type="EMBL" id="KIL34210.1"/>
    </source>
</evidence>
<dbReference type="EMBL" id="JXAL01000034">
    <property type="protein sequence ID" value="KIL34210.1"/>
    <property type="molecule type" value="Genomic_DNA"/>
</dbReference>
<sequence length="214" mass="23229">MKGSTHFAIGAAIGAAASLYYPFSFNNAALYLSVASFSALSADLDGTSLLSSTLGKVSKSLRDIVLWAGVLLSGVTAYLYFMDDRIHLTVSVVAVTLLLLGFVSKEGIIRNILVSMVGLGLLYAGWYSELNWLMGLGGFVAWVPWLKHRGLTHTIWAVMLWGALGWGLQNHLQVPGIMSVSIAGYVSHLLADTFTPAGVKWLFPLYNRSIKFRV</sequence>
<keyword evidence="1" id="KW-1133">Transmembrane helix</keyword>
<dbReference type="Pfam" id="PF04307">
    <property type="entry name" value="YdjM"/>
    <property type="match status" value="1"/>
</dbReference>
<feature type="transmembrane region" description="Helical" evidence="1">
    <location>
        <begin position="111"/>
        <end position="130"/>
    </location>
</feature>
<dbReference type="GO" id="GO:0016787">
    <property type="term" value="F:hydrolase activity"/>
    <property type="evidence" value="ECO:0007669"/>
    <property type="project" value="UniProtKB-KW"/>
</dbReference>
<name>A0ABR5A0W8_9BACL</name>
<accession>A0ABR5A0W8</accession>
<dbReference type="InterPro" id="IPR007404">
    <property type="entry name" value="YdjM-like"/>
</dbReference>
<feature type="transmembrane region" description="Helical" evidence="1">
    <location>
        <begin position="64"/>
        <end position="81"/>
    </location>
</feature>
<evidence type="ECO:0000256" key="1">
    <source>
        <dbReference type="SAM" id="Phobius"/>
    </source>
</evidence>
<organism evidence="2 3">
    <name type="scientific">Cohnella kolymensis</name>
    <dbReference type="NCBI Taxonomy" id="1590652"/>
    <lineage>
        <taxon>Bacteria</taxon>
        <taxon>Bacillati</taxon>
        <taxon>Bacillota</taxon>
        <taxon>Bacilli</taxon>
        <taxon>Bacillales</taxon>
        <taxon>Paenibacillaceae</taxon>
        <taxon>Cohnella</taxon>
    </lineage>
</organism>
<comment type="caution">
    <text evidence="2">The sequence shown here is derived from an EMBL/GenBank/DDBJ whole genome shotgun (WGS) entry which is preliminary data.</text>
</comment>